<dbReference type="PROSITE" id="PS50893">
    <property type="entry name" value="ABC_TRANSPORTER_2"/>
    <property type="match status" value="1"/>
</dbReference>
<dbReference type="RefSeq" id="WP_042060854.1">
    <property type="nucleotide sequence ID" value="NZ_BAND01000108.1"/>
</dbReference>
<dbReference type="Pfam" id="PF00005">
    <property type="entry name" value="ABC_tran"/>
    <property type="match status" value="1"/>
</dbReference>
<dbReference type="SUPFAM" id="SSF52540">
    <property type="entry name" value="P-loop containing nucleoside triphosphate hydrolases"/>
    <property type="match status" value="1"/>
</dbReference>
<dbReference type="CDD" id="cd03220">
    <property type="entry name" value="ABC_KpsT_Wzt"/>
    <property type="match status" value="1"/>
</dbReference>
<comment type="similarity">
    <text evidence="1">Belongs to the ABC transporter superfamily.</text>
</comment>
<comment type="caution">
    <text evidence="6">The sequence shown here is derived from an EMBL/GenBank/DDBJ whole genome shotgun (WGS) entry which is preliminary data.</text>
</comment>
<dbReference type="GO" id="GO:0016887">
    <property type="term" value="F:ATP hydrolysis activity"/>
    <property type="evidence" value="ECO:0007669"/>
    <property type="project" value="InterPro"/>
</dbReference>
<evidence type="ECO:0000313" key="6">
    <source>
        <dbReference type="EMBL" id="GAJ30158.1"/>
    </source>
</evidence>
<evidence type="ECO:0000313" key="7">
    <source>
        <dbReference type="Proteomes" id="UP000019760"/>
    </source>
</evidence>
<dbReference type="EMBL" id="BAND01000108">
    <property type="protein sequence ID" value="GAJ30158.1"/>
    <property type="molecule type" value="Genomic_DNA"/>
</dbReference>
<dbReference type="GO" id="GO:0005524">
    <property type="term" value="F:ATP binding"/>
    <property type="evidence" value="ECO:0007669"/>
    <property type="project" value="UniProtKB-KW"/>
</dbReference>
<evidence type="ECO:0000256" key="3">
    <source>
        <dbReference type="ARBA" id="ARBA00022741"/>
    </source>
</evidence>
<dbReference type="GO" id="GO:0016020">
    <property type="term" value="C:membrane"/>
    <property type="evidence" value="ECO:0007669"/>
    <property type="project" value="InterPro"/>
</dbReference>
<keyword evidence="4 6" id="KW-0067">ATP-binding</keyword>
<dbReference type="AlphaFoldDB" id="A0A023D7L9"/>
<dbReference type="Gene3D" id="3.40.50.300">
    <property type="entry name" value="P-loop containing nucleotide triphosphate hydrolases"/>
    <property type="match status" value="1"/>
</dbReference>
<dbReference type="PROSITE" id="PS00211">
    <property type="entry name" value="ABC_TRANSPORTER_1"/>
    <property type="match status" value="1"/>
</dbReference>
<dbReference type="InterPro" id="IPR015860">
    <property type="entry name" value="ABC_transpr_TagH-like"/>
</dbReference>
<dbReference type="OrthoDB" id="9778870at2"/>
<feature type="domain" description="ABC transporter" evidence="5">
    <location>
        <begin position="40"/>
        <end position="251"/>
    </location>
</feature>
<dbReference type="GO" id="GO:0140359">
    <property type="term" value="F:ABC-type transporter activity"/>
    <property type="evidence" value="ECO:0007669"/>
    <property type="project" value="InterPro"/>
</dbReference>
<evidence type="ECO:0000256" key="1">
    <source>
        <dbReference type="ARBA" id="ARBA00005417"/>
    </source>
</evidence>
<keyword evidence="7" id="KW-1185">Reference proteome</keyword>
<organism evidence="6 7">
    <name type="scientific">Acidomonas methanolica NBRC 104435</name>
    <dbReference type="NCBI Taxonomy" id="1231351"/>
    <lineage>
        <taxon>Bacteria</taxon>
        <taxon>Pseudomonadati</taxon>
        <taxon>Pseudomonadota</taxon>
        <taxon>Alphaproteobacteria</taxon>
        <taxon>Acetobacterales</taxon>
        <taxon>Acetobacteraceae</taxon>
        <taxon>Acidomonas</taxon>
    </lineage>
</organism>
<evidence type="ECO:0000259" key="5">
    <source>
        <dbReference type="PROSITE" id="PS50893"/>
    </source>
</evidence>
<keyword evidence="2" id="KW-0813">Transport</keyword>
<keyword evidence="3" id="KW-0547">Nucleotide-binding</keyword>
<name>A0A023D7L9_ACIMT</name>
<dbReference type="PANTHER" id="PTHR46743">
    <property type="entry name" value="TEICHOIC ACIDS EXPORT ATP-BINDING PROTEIN TAGH"/>
    <property type="match status" value="1"/>
</dbReference>
<evidence type="ECO:0000256" key="4">
    <source>
        <dbReference type="ARBA" id="ARBA00022840"/>
    </source>
</evidence>
<dbReference type="InterPro" id="IPR003593">
    <property type="entry name" value="AAA+_ATPase"/>
</dbReference>
<dbReference type="SMART" id="SM00382">
    <property type="entry name" value="AAA"/>
    <property type="match status" value="1"/>
</dbReference>
<gene>
    <name evidence="6" type="ORF">Amme_109_002</name>
</gene>
<dbReference type="InterPro" id="IPR003439">
    <property type="entry name" value="ABC_transporter-like_ATP-bd"/>
</dbReference>
<dbReference type="InterPro" id="IPR017871">
    <property type="entry name" value="ABC_transporter-like_CS"/>
</dbReference>
<reference evidence="6 7" key="2">
    <citation type="journal article" date="2014" name="FEMS Microbiol. Lett.">
        <title>Draft genomic DNA sequence of the facultatively methylotrophic bacterium Acidomonas methanolica type strain MB58.</title>
        <authorList>
            <person name="Higashiura N."/>
            <person name="Hadano H."/>
            <person name="Hirakawa H."/>
            <person name="Matsutani M."/>
            <person name="Takabe S."/>
            <person name="Matsushita K."/>
            <person name="Azuma Y."/>
        </authorList>
    </citation>
    <scope>NUCLEOTIDE SEQUENCE [LARGE SCALE GENOMIC DNA]</scope>
    <source>
        <strain evidence="6 7">MB58</strain>
    </source>
</reference>
<dbReference type="InterPro" id="IPR050683">
    <property type="entry name" value="Bact_Polysacc_Export_ATP-bd"/>
</dbReference>
<dbReference type="InterPro" id="IPR027417">
    <property type="entry name" value="P-loop_NTPase"/>
</dbReference>
<proteinExistence type="inferred from homology"/>
<evidence type="ECO:0000256" key="2">
    <source>
        <dbReference type="ARBA" id="ARBA00022448"/>
    </source>
</evidence>
<reference evidence="7" key="1">
    <citation type="journal article" date="2014" name="FEMS Microbiol. Lett.">
        <title>Draft Genomic DNA Sequence of the Facultatively Methylotrophic Bacterium Acidomonas methanolica type strain MB58.</title>
        <authorList>
            <person name="Higashiura N."/>
            <person name="Hadano H."/>
            <person name="Hirakawa H."/>
            <person name="Matsutani M."/>
            <person name="Takabe S."/>
            <person name="Matsushita K."/>
            <person name="Azuma Y."/>
        </authorList>
    </citation>
    <scope>NUCLEOTIDE SEQUENCE [LARGE SCALE GENOMIC DNA]</scope>
    <source>
        <strain evidence="7">MB58</strain>
    </source>
</reference>
<accession>A0A023D7L9</accession>
<protein>
    <submittedName>
        <fullName evidence="6">ABC transporter O-antigene exporter ATP-binding protein</fullName>
    </submittedName>
</protein>
<dbReference type="Proteomes" id="UP000019760">
    <property type="component" value="Unassembled WGS sequence"/>
</dbReference>
<sequence length="253" mass="28032">MTRVLVEQLHISFPLYHGASRSLRGTMTGAVSTWRSGPSARLARETHRRIVANVLEGLSFTLERGERLGLIGGNGAGKTTLLRALAGIYEPVSGHVRIEGQLGTLLDPSLGMNHDLTGRENIRLRCLYFGLDRAHTQRVIDNVTEFAGLAAFMDMPVKTYSAGMRVRLAFGVATAITPDVLLMDEWFMAGDASFMAKARERLESLFKRAEILIVSTHQPDVLLRWCTRVLWLENGRIRMQGPPAEVLDTYLGA</sequence>
<dbReference type="PANTHER" id="PTHR46743:SF2">
    <property type="entry name" value="TEICHOIC ACIDS EXPORT ATP-BINDING PROTEIN TAGH"/>
    <property type="match status" value="1"/>
</dbReference>